<evidence type="ECO:0000313" key="1">
    <source>
        <dbReference type="EMBL" id="KAJ1125889.1"/>
    </source>
</evidence>
<comment type="caution">
    <text evidence="1">The sequence shown here is derived from an EMBL/GenBank/DDBJ whole genome shotgun (WGS) entry which is preliminary data.</text>
</comment>
<accession>A0AAV7PFC9</accession>
<gene>
    <name evidence="1" type="ORF">NDU88_004304</name>
</gene>
<keyword evidence="2" id="KW-1185">Reference proteome</keyword>
<protein>
    <submittedName>
        <fullName evidence="1">Uncharacterized protein</fullName>
    </submittedName>
</protein>
<proteinExistence type="predicted"/>
<sequence length="91" mass="10589">MCFYCRSRVDVPARFATRFWAQPRPWRLHRSDTSGVAWGFIAGIAVLESEMEEAPLKHYPSMLRNGLIIEQKHDNLKKKRKKASVKFVSLV</sequence>
<evidence type="ECO:0000313" key="2">
    <source>
        <dbReference type="Proteomes" id="UP001066276"/>
    </source>
</evidence>
<dbReference type="Proteomes" id="UP001066276">
    <property type="component" value="Chromosome 7"/>
</dbReference>
<dbReference type="AlphaFoldDB" id="A0AAV7PFC9"/>
<organism evidence="1 2">
    <name type="scientific">Pleurodeles waltl</name>
    <name type="common">Iberian ribbed newt</name>
    <dbReference type="NCBI Taxonomy" id="8319"/>
    <lineage>
        <taxon>Eukaryota</taxon>
        <taxon>Metazoa</taxon>
        <taxon>Chordata</taxon>
        <taxon>Craniata</taxon>
        <taxon>Vertebrata</taxon>
        <taxon>Euteleostomi</taxon>
        <taxon>Amphibia</taxon>
        <taxon>Batrachia</taxon>
        <taxon>Caudata</taxon>
        <taxon>Salamandroidea</taxon>
        <taxon>Salamandridae</taxon>
        <taxon>Pleurodelinae</taxon>
        <taxon>Pleurodeles</taxon>
    </lineage>
</organism>
<dbReference type="EMBL" id="JANPWB010000011">
    <property type="protein sequence ID" value="KAJ1125889.1"/>
    <property type="molecule type" value="Genomic_DNA"/>
</dbReference>
<name>A0AAV7PFC9_PLEWA</name>
<reference evidence="1" key="1">
    <citation type="journal article" date="2022" name="bioRxiv">
        <title>Sequencing and chromosome-scale assembly of the giantPleurodeles waltlgenome.</title>
        <authorList>
            <person name="Brown T."/>
            <person name="Elewa A."/>
            <person name="Iarovenko S."/>
            <person name="Subramanian E."/>
            <person name="Araus A.J."/>
            <person name="Petzold A."/>
            <person name="Susuki M."/>
            <person name="Suzuki K.-i.T."/>
            <person name="Hayashi T."/>
            <person name="Toyoda A."/>
            <person name="Oliveira C."/>
            <person name="Osipova E."/>
            <person name="Leigh N.D."/>
            <person name="Simon A."/>
            <person name="Yun M.H."/>
        </authorList>
    </citation>
    <scope>NUCLEOTIDE SEQUENCE</scope>
    <source>
        <strain evidence="1">20211129_DDA</strain>
        <tissue evidence="1">Liver</tissue>
    </source>
</reference>